<organism evidence="2">
    <name type="scientific">Schizaphis graminum</name>
    <name type="common">Green bug aphid</name>
    <dbReference type="NCBI Taxonomy" id="13262"/>
    <lineage>
        <taxon>Eukaryota</taxon>
        <taxon>Metazoa</taxon>
        <taxon>Ecdysozoa</taxon>
        <taxon>Arthropoda</taxon>
        <taxon>Hexapoda</taxon>
        <taxon>Insecta</taxon>
        <taxon>Pterygota</taxon>
        <taxon>Neoptera</taxon>
        <taxon>Paraneoptera</taxon>
        <taxon>Hemiptera</taxon>
        <taxon>Sternorrhyncha</taxon>
        <taxon>Aphidomorpha</taxon>
        <taxon>Aphidoidea</taxon>
        <taxon>Aphididae</taxon>
        <taxon>Aphidini</taxon>
        <taxon>Schizaphis</taxon>
    </lineage>
</organism>
<sequence>MIIIITHETHDNDVKMYGIRVHNTIRSSIERVSPRPSRTTTYRTTKKKYTYYIIIIYIIYGRTEFLFLFLLLLLLLLLYIIIIFFFRPSVHRSVRVRRK</sequence>
<reference evidence="2" key="1">
    <citation type="submission" date="2018-04" db="EMBL/GenBank/DDBJ databases">
        <title>Transcriptome of Schizaphis graminum biotype I.</title>
        <authorList>
            <person name="Scully E.D."/>
            <person name="Geib S.M."/>
            <person name="Palmer N.A."/>
            <person name="Koch K."/>
            <person name="Bradshaw J."/>
            <person name="Heng-Moss T."/>
            <person name="Sarath G."/>
        </authorList>
    </citation>
    <scope>NUCLEOTIDE SEQUENCE</scope>
</reference>
<feature type="transmembrane region" description="Helical" evidence="1">
    <location>
        <begin position="65"/>
        <end position="86"/>
    </location>
</feature>
<protein>
    <submittedName>
        <fullName evidence="2">Uncharacterized protein</fullName>
    </submittedName>
</protein>
<dbReference type="EMBL" id="GGMR01012699">
    <property type="protein sequence ID" value="MBY25318.1"/>
    <property type="molecule type" value="Transcribed_RNA"/>
</dbReference>
<accession>A0A2S2P808</accession>
<name>A0A2S2P808_SCHGA</name>
<keyword evidence="1" id="KW-0812">Transmembrane</keyword>
<evidence type="ECO:0000313" key="2">
    <source>
        <dbReference type="EMBL" id="MBY25318.1"/>
    </source>
</evidence>
<gene>
    <name evidence="2" type="ORF">g.89643</name>
</gene>
<evidence type="ECO:0000256" key="1">
    <source>
        <dbReference type="SAM" id="Phobius"/>
    </source>
</evidence>
<proteinExistence type="predicted"/>
<dbReference type="AlphaFoldDB" id="A0A2S2P808"/>
<keyword evidence="1" id="KW-1133">Transmembrane helix</keyword>
<keyword evidence="1" id="KW-0472">Membrane</keyword>